<gene>
    <name evidence="2" type="ORF">VM1G_06145</name>
</gene>
<name>A0A194W1Y7_CYTMA</name>
<dbReference type="Proteomes" id="UP000078559">
    <property type="component" value="Chromosome 6"/>
</dbReference>
<feature type="compositionally biased region" description="Low complexity" evidence="1">
    <location>
        <begin position="94"/>
        <end position="107"/>
    </location>
</feature>
<dbReference type="EMBL" id="CM003103">
    <property type="protein sequence ID" value="KUI70474.1"/>
    <property type="molecule type" value="Genomic_DNA"/>
</dbReference>
<protein>
    <recommendedName>
        <fullName evidence="4">Aflatoxin regulatory protein domain-containing protein</fullName>
    </recommendedName>
</protein>
<dbReference type="AlphaFoldDB" id="A0A194W1Y7"/>
<feature type="region of interest" description="Disordered" evidence="1">
    <location>
        <begin position="73"/>
        <end position="126"/>
    </location>
</feature>
<proteinExistence type="predicted"/>
<accession>A0A194W1Y7</accession>
<evidence type="ECO:0000313" key="2">
    <source>
        <dbReference type="EMBL" id="KUI70474.1"/>
    </source>
</evidence>
<reference evidence="2" key="1">
    <citation type="submission" date="2014-12" db="EMBL/GenBank/DDBJ databases">
        <title>Genome Sequence of Valsa Canker Pathogens Uncovers a Specific Adaption of Colonization on Woody Bark.</title>
        <authorList>
            <person name="Yin Z."/>
            <person name="Liu H."/>
            <person name="Gao X."/>
            <person name="Li Z."/>
            <person name="Song N."/>
            <person name="Ke X."/>
            <person name="Dai Q."/>
            <person name="Wu Y."/>
            <person name="Sun Y."/>
            <person name="Xu J.-R."/>
            <person name="Kang Z.K."/>
            <person name="Wang L."/>
            <person name="Huang L."/>
        </authorList>
    </citation>
    <scope>NUCLEOTIDE SEQUENCE [LARGE SCALE GENOMIC DNA]</scope>
    <source>
        <strain evidence="2">03-8</strain>
    </source>
</reference>
<dbReference type="OrthoDB" id="5151018at2759"/>
<keyword evidence="3" id="KW-1185">Reference proteome</keyword>
<organism evidence="2 3">
    <name type="scientific">Cytospora mali</name>
    <name type="common">Apple Valsa canker fungus</name>
    <name type="synonym">Valsa mali</name>
    <dbReference type="NCBI Taxonomy" id="578113"/>
    <lineage>
        <taxon>Eukaryota</taxon>
        <taxon>Fungi</taxon>
        <taxon>Dikarya</taxon>
        <taxon>Ascomycota</taxon>
        <taxon>Pezizomycotina</taxon>
        <taxon>Sordariomycetes</taxon>
        <taxon>Sordariomycetidae</taxon>
        <taxon>Diaporthales</taxon>
        <taxon>Cytosporaceae</taxon>
        <taxon>Cytospora</taxon>
    </lineage>
</organism>
<evidence type="ECO:0000256" key="1">
    <source>
        <dbReference type="SAM" id="MobiDB-lite"/>
    </source>
</evidence>
<evidence type="ECO:0008006" key="4">
    <source>
        <dbReference type="Google" id="ProtNLM"/>
    </source>
</evidence>
<evidence type="ECO:0000313" key="3">
    <source>
        <dbReference type="Proteomes" id="UP000078559"/>
    </source>
</evidence>
<sequence>METTTNWLASSSMYPPLNEGWELSPQADDMFRGQLEYEMPFPPPLSPDGGLIHPALITPPLDQDIWDMIQGETSSARPDASVDGNDTAFQPYQHSRSTSRTTAHAAALHPDGDLPSPPPQQEIPRFVDSTNPILSLSSLSSSKSKEGSTCPCLKTLTDHLCQLNILERRNAFTRLDITLSRTREVLLCSEDVLACHFCRLDTRLMVLLARLLQTVFTWAKVGYHHQGAMQDQSLLPVYLGEWKVAEEDGRLVKAILTGRLLSGGNSLISALRVRLDEVVQVARRQNIKYQVLHVDELQHTLQRLTGLLRELSQYVRLSMHT</sequence>